<dbReference type="Gene3D" id="3.40.50.720">
    <property type="entry name" value="NAD(P)-binding Rossmann-like Domain"/>
    <property type="match status" value="1"/>
</dbReference>
<gene>
    <name evidence="2" type="ORF">FHX44_112129</name>
</gene>
<dbReference type="InterPro" id="IPR016040">
    <property type="entry name" value="NAD(P)-bd_dom"/>
</dbReference>
<accession>A0A561SN05</accession>
<dbReference type="InterPro" id="IPR036291">
    <property type="entry name" value="NAD(P)-bd_dom_sf"/>
</dbReference>
<comment type="caution">
    <text evidence="2">The sequence shown here is derived from an EMBL/GenBank/DDBJ whole genome shotgun (WGS) entry which is preliminary data.</text>
</comment>
<dbReference type="Gene3D" id="3.90.25.10">
    <property type="entry name" value="UDP-galactose 4-epimerase, domain 1"/>
    <property type="match status" value="1"/>
</dbReference>
<name>A0A561SN05_9PSEU</name>
<dbReference type="Proteomes" id="UP000321261">
    <property type="component" value="Unassembled WGS sequence"/>
</dbReference>
<evidence type="ECO:0000313" key="2">
    <source>
        <dbReference type="EMBL" id="TWF76240.1"/>
    </source>
</evidence>
<dbReference type="InterPro" id="IPR051604">
    <property type="entry name" value="Ergot_Alk_Oxidoreductase"/>
</dbReference>
<sequence length="303" mass="31631">MACSAMARRILAGLTSSMTNSYPPAGGGPTTSGPVTLVVGGTGQSGSRVAARLSDRGVPVRIAARSSRPRFDWQDDSSWAPALDGVAAAFLSYHPDIGDPSAPEHIGSFARQAVERGAGRLVLLSGRGSHNALAAERALHESGADWTIVRCSWFAQNFTEGFLTDLVRSGELAFPAGRVAEPFIDADDVAEVAVAALLEDRHIGQVYEVSGPRLLTFADAAAELSAAVGRPLRYRPISFDEFADVLIQAGAPAEAVAGTVAVLQEILDGRNAHLADGVQRALGRPASDFADYARAVARTAVLG</sequence>
<organism evidence="2 3">
    <name type="scientific">Pseudonocardia hierapolitana</name>
    <dbReference type="NCBI Taxonomy" id="1128676"/>
    <lineage>
        <taxon>Bacteria</taxon>
        <taxon>Bacillati</taxon>
        <taxon>Actinomycetota</taxon>
        <taxon>Actinomycetes</taxon>
        <taxon>Pseudonocardiales</taxon>
        <taxon>Pseudonocardiaceae</taxon>
        <taxon>Pseudonocardia</taxon>
    </lineage>
</organism>
<dbReference type="PANTHER" id="PTHR43162">
    <property type="match status" value="1"/>
</dbReference>
<proteinExistence type="predicted"/>
<dbReference type="PANTHER" id="PTHR43162:SF1">
    <property type="entry name" value="PRESTALK A DIFFERENTIATION PROTEIN A"/>
    <property type="match status" value="1"/>
</dbReference>
<dbReference type="EMBL" id="VIWU01000001">
    <property type="protein sequence ID" value="TWF76240.1"/>
    <property type="molecule type" value="Genomic_DNA"/>
</dbReference>
<dbReference type="Pfam" id="PF13460">
    <property type="entry name" value="NAD_binding_10"/>
    <property type="match status" value="1"/>
</dbReference>
<reference evidence="2 3" key="1">
    <citation type="submission" date="2019-06" db="EMBL/GenBank/DDBJ databases">
        <title>Sequencing the genomes of 1000 actinobacteria strains.</title>
        <authorList>
            <person name="Klenk H.-P."/>
        </authorList>
    </citation>
    <scope>NUCLEOTIDE SEQUENCE [LARGE SCALE GENOMIC DNA]</scope>
    <source>
        <strain evidence="2 3">DSM 45671</strain>
    </source>
</reference>
<evidence type="ECO:0000259" key="1">
    <source>
        <dbReference type="Pfam" id="PF13460"/>
    </source>
</evidence>
<keyword evidence="3" id="KW-1185">Reference proteome</keyword>
<protein>
    <submittedName>
        <fullName evidence="2">Uncharacterized protein YbjT (DUF2867 family)</fullName>
    </submittedName>
</protein>
<dbReference type="SUPFAM" id="SSF51735">
    <property type="entry name" value="NAD(P)-binding Rossmann-fold domains"/>
    <property type="match status" value="1"/>
</dbReference>
<evidence type="ECO:0000313" key="3">
    <source>
        <dbReference type="Proteomes" id="UP000321261"/>
    </source>
</evidence>
<feature type="domain" description="NAD(P)-binding" evidence="1">
    <location>
        <begin position="40"/>
        <end position="199"/>
    </location>
</feature>
<dbReference type="AlphaFoldDB" id="A0A561SN05"/>